<dbReference type="EMBL" id="CAJNRD030001114">
    <property type="protein sequence ID" value="CAG5074326.1"/>
    <property type="molecule type" value="Genomic_DNA"/>
</dbReference>
<reference evidence="1" key="1">
    <citation type="submission" date="2021-04" db="EMBL/GenBank/DDBJ databases">
        <authorList>
            <person name="Chebbi M.A.C M."/>
        </authorList>
    </citation>
    <scope>NUCLEOTIDE SEQUENCE</scope>
</reference>
<dbReference type="Proteomes" id="UP000786811">
    <property type="component" value="Unassembled WGS sequence"/>
</dbReference>
<proteinExistence type="predicted"/>
<gene>
    <name evidence="1" type="ORF">HICCMSTLAB_LOCUS1021</name>
</gene>
<evidence type="ECO:0000313" key="1">
    <source>
        <dbReference type="EMBL" id="CAG5074326.1"/>
    </source>
</evidence>
<keyword evidence="2" id="KW-1185">Reference proteome</keyword>
<dbReference type="OrthoDB" id="504708at2759"/>
<name>A0A8J2EJ93_COTCN</name>
<sequence>MRIMKNFLDLTDTCEDRSIGCRRITGSKCNKTSNTCQSKEKSYYRLAEGKSHKKAKNLGEECKNDAGCTKIENAGCPSKTCKCKTGYTANTKKNVSLKQRILEKAARTMMDALIQTL</sequence>
<evidence type="ECO:0008006" key="3">
    <source>
        <dbReference type="Google" id="ProtNLM"/>
    </source>
</evidence>
<evidence type="ECO:0000313" key="2">
    <source>
        <dbReference type="Proteomes" id="UP000786811"/>
    </source>
</evidence>
<organism evidence="1 2">
    <name type="scientific">Cotesia congregata</name>
    <name type="common">Parasitoid wasp</name>
    <name type="synonym">Apanteles congregatus</name>
    <dbReference type="NCBI Taxonomy" id="51543"/>
    <lineage>
        <taxon>Eukaryota</taxon>
        <taxon>Metazoa</taxon>
        <taxon>Ecdysozoa</taxon>
        <taxon>Arthropoda</taxon>
        <taxon>Hexapoda</taxon>
        <taxon>Insecta</taxon>
        <taxon>Pterygota</taxon>
        <taxon>Neoptera</taxon>
        <taxon>Endopterygota</taxon>
        <taxon>Hymenoptera</taxon>
        <taxon>Apocrita</taxon>
        <taxon>Ichneumonoidea</taxon>
        <taxon>Braconidae</taxon>
        <taxon>Microgastrinae</taxon>
        <taxon>Cotesia</taxon>
    </lineage>
</organism>
<comment type="caution">
    <text evidence="1">The sequence shown here is derived from an EMBL/GenBank/DDBJ whole genome shotgun (WGS) entry which is preliminary data.</text>
</comment>
<accession>A0A8J2EJ93</accession>
<protein>
    <recommendedName>
        <fullName evidence="3">EB domain-containing protein</fullName>
    </recommendedName>
</protein>
<dbReference type="AlphaFoldDB" id="A0A8J2EJ93"/>